<dbReference type="AlphaFoldDB" id="A8RQG9"/>
<evidence type="ECO:0000313" key="1">
    <source>
        <dbReference type="EMBL" id="EDP17032.1"/>
    </source>
</evidence>
<reference evidence="1 2" key="1">
    <citation type="submission" date="2007-08" db="EMBL/GenBank/DDBJ databases">
        <authorList>
            <person name="Fulton L."/>
            <person name="Clifton S."/>
            <person name="Fulton B."/>
            <person name="Xu J."/>
            <person name="Minx P."/>
            <person name="Pepin K.H."/>
            <person name="Johnson M."/>
            <person name="Thiruvilangam P."/>
            <person name="Bhonagiri V."/>
            <person name="Nash W.E."/>
            <person name="Mardis E.R."/>
            <person name="Wilson R.K."/>
        </authorList>
    </citation>
    <scope>NUCLEOTIDE SEQUENCE [LARGE SCALE GENOMIC DNA]</scope>
    <source>
        <strain evidence="2">ATCC BAA-613 / DSM 15670 / CCUG 46953 / JCM 12243 / WAL 16351</strain>
    </source>
</reference>
<evidence type="ECO:0000313" key="2">
    <source>
        <dbReference type="Proteomes" id="UP000005396"/>
    </source>
</evidence>
<dbReference type="Proteomes" id="UP000005396">
    <property type="component" value="Unassembled WGS sequence"/>
</dbReference>
<proteinExistence type="predicted"/>
<gene>
    <name evidence="1" type="ORF">CLOBOL_02732</name>
</gene>
<sequence length="41" mass="4527">MVLSEMQFISLLLKPDENLPCTVKANIPLKKILGPADVFAK</sequence>
<reference evidence="1 2" key="2">
    <citation type="submission" date="2007-09" db="EMBL/GenBank/DDBJ databases">
        <title>Draft genome sequence of Clostridium bolteae (ATCC BAA-613).</title>
        <authorList>
            <person name="Sudarsanam P."/>
            <person name="Ley R."/>
            <person name="Guruge J."/>
            <person name="Turnbaugh P.J."/>
            <person name="Mahowald M."/>
            <person name="Liep D."/>
            <person name="Gordon J."/>
        </authorList>
    </citation>
    <scope>NUCLEOTIDE SEQUENCE [LARGE SCALE GENOMIC DNA]</scope>
    <source>
        <strain evidence="2">ATCC BAA-613 / DSM 15670 / CCUG 46953 / JCM 12243 / WAL 16351</strain>
    </source>
</reference>
<protein>
    <submittedName>
        <fullName evidence="1">Uncharacterized protein</fullName>
    </submittedName>
</protein>
<accession>A8RQG9</accession>
<dbReference type="PaxDb" id="411902-CLOBOL_02732"/>
<organism evidence="1 2">
    <name type="scientific">Enterocloster bolteae (strain ATCC BAA-613 / DSM 15670 / CCUG 46953 / JCM 12243 / WAL 16351)</name>
    <name type="common">Clostridium bolteae</name>
    <dbReference type="NCBI Taxonomy" id="411902"/>
    <lineage>
        <taxon>Bacteria</taxon>
        <taxon>Bacillati</taxon>
        <taxon>Bacillota</taxon>
        <taxon>Clostridia</taxon>
        <taxon>Lachnospirales</taxon>
        <taxon>Lachnospiraceae</taxon>
        <taxon>Enterocloster</taxon>
    </lineage>
</organism>
<dbReference type="HOGENOM" id="CLU_3267926_0_0_9"/>
<comment type="caution">
    <text evidence="1">The sequence shown here is derived from an EMBL/GenBank/DDBJ whole genome shotgun (WGS) entry which is preliminary data.</text>
</comment>
<dbReference type="EMBL" id="ABCC02000025">
    <property type="protein sequence ID" value="EDP17032.1"/>
    <property type="molecule type" value="Genomic_DNA"/>
</dbReference>
<name>A8RQG9_ENTBW</name>